<feature type="transmembrane region" description="Helical" evidence="1">
    <location>
        <begin position="6"/>
        <end position="33"/>
    </location>
</feature>
<accession>A0ABT4XB02</accession>
<evidence type="ECO:0000256" key="1">
    <source>
        <dbReference type="SAM" id="Phobius"/>
    </source>
</evidence>
<dbReference type="Pfam" id="PF20090">
    <property type="entry name" value="DUF6482"/>
    <property type="match status" value="1"/>
</dbReference>
<proteinExistence type="predicted"/>
<keyword evidence="1" id="KW-0812">Transmembrane</keyword>
<protein>
    <submittedName>
        <fullName evidence="2">DUF6482 family protein</fullName>
    </submittedName>
</protein>
<keyword evidence="1" id="KW-1133">Transmembrane helix</keyword>
<evidence type="ECO:0000313" key="2">
    <source>
        <dbReference type="EMBL" id="MDA7085463.1"/>
    </source>
</evidence>
<dbReference type="EMBL" id="JAQJZJ010000001">
    <property type="protein sequence ID" value="MDA7085463.1"/>
    <property type="molecule type" value="Genomic_DNA"/>
</dbReference>
<reference evidence="2 3" key="1">
    <citation type="submission" date="2023-01" db="EMBL/GenBank/DDBJ databases">
        <title>Pseudomonas SA3-5T sp. nov., isolated from tidal flat sediment.</title>
        <authorList>
            <person name="Kim H.S."/>
            <person name="Kim J.-S."/>
            <person name="Suh M.K."/>
            <person name="Eom M.K."/>
            <person name="Lee J.-S."/>
        </authorList>
    </citation>
    <scope>NUCLEOTIDE SEQUENCE [LARGE SCALE GENOMIC DNA]</scope>
    <source>
        <strain evidence="2 3">SA3-5</strain>
    </source>
</reference>
<comment type="caution">
    <text evidence="2">The sequence shown here is derived from an EMBL/GenBank/DDBJ whole genome shotgun (WGS) entry which is preliminary data.</text>
</comment>
<name>A0ABT4XB02_9PSED</name>
<dbReference type="RefSeq" id="WP_271346369.1">
    <property type="nucleotide sequence ID" value="NZ_JAQJZJ010000001.1"/>
</dbReference>
<evidence type="ECO:0000313" key="3">
    <source>
        <dbReference type="Proteomes" id="UP001212042"/>
    </source>
</evidence>
<keyword evidence="3" id="KW-1185">Reference proteome</keyword>
<sequence length="142" mass="15676">MVTGDLAALYLFCWAVLLLGRFSGIGNLGFILYKMVLRVQISGVVMSLWQLRIALLWRQVERVEVVAVRCSGYAVQVIALDGGVQALLPVAGVRLWPSLPALKVRLRCCGVRRMVLVQRHSHDEIIGRPALQVADSGLLMPL</sequence>
<organism evidence="2 3">
    <name type="scientific">Pseudomonas aestuarii</name>
    <dbReference type="NCBI Taxonomy" id="3018340"/>
    <lineage>
        <taxon>Bacteria</taxon>
        <taxon>Pseudomonadati</taxon>
        <taxon>Pseudomonadota</taxon>
        <taxon>Gammaproteobacteria</taxon>
        <taxon>Pseudomonadales</taxon>
        <taxon>Pseudomonadaceae</taxon>
        <taxon>Pseudomonas</taxon>
    </lineage>
</organism>
<dbReference type="Proteomes" id="UP001212042">
    <property type="component" value="Unassembled WGS sequence"/>
</dbReference>
<dbReference type="InterPro" id="IPR045508">
    <property type="entry name" value="DUF6482"/>
</dbReference>
<keyword evidence="1" id="KW-0472">Membrane</keyword>
<gene>
    <name evidence="2" type="ORF">PH586_03535</name>
</gene>